<sequence>MPAKFPIFRLVKPRLPNVRSSVTLMIAAFIVLSLIWLWVWGSEWKIGDYAPFASITKRLLITAVYALTVGIWVVWLMVQKIRQYEKARQETKEEIKDPVSTHVLLQQRYLQHWLIKLQRHFKQSRSAVYQVPWYLMLGDKGSGKTTLLNESIKLTRLYEVEETDDTDEHLYLECLLSDRAAIFDVRGELINQNDSPEDKPKLYSRLWTSLLEWLATERTRQPLNGIILTIDIHKFILSSKQQRETYIATLNQRLTDIVNTRQNRVPLYLIFTKLDLFYGFESIYQSLSKEERDTILGVTFTLNDEQSWEAELARFWQNWIQRINSAMPDMMLNNVDSHQRSSLFTFSRQMVGMEEFAKNLIESLLFNIDKNSLLLRGLYLTSSTQKGQMDDLFVKSAAAQYQLSRQPYPTWQTAQTVPYFTRNLFSQVLFSEPNLAGENEHYTRLARRRMTIFGSGAALLTLCLIGSWQYYYIQNYRAGEDVLKQAKAFMEIEQSTGKDLYGNLQLPLLNPLSEAMFAYGNYHDRNRFIADFGLYQGYNIGPNIEKTYLRLLQEKYLPAIMDGLFTELNAAPKESEQKLGILRIIRMIEDESGRNNALVLSYMQNRWSNEFKGQRALQDQLYDHLGYAMDHVQWYQSRQNGNAGALEAFSPYKTPIKEAQKELSKLSIYQRVYQNLRIKASDVLPNDLNLKTQIGSSFDTIFVANNEKLLNIPKFLTHSGLLNYFLKQNDHLIELTSMDSWVLNITQNVEYSDADRAEIKRQISELYVSDYVSTWHGAVANLSIKQFSDIPEAISALENVIGGEQPLKKALIALQENTQGMNPPTEKELATATVSAKDRLMINRIHREFTKETSVLDETNNQESAIQNATQKLGDLHRYLLAIQNSPSPGKAALKAVQLRLNNNGSDPIFEVQQLAKTLPEPLGRWLNELATQVWDVVVREAIQSLEVEWNEKVVSEYKLNLAGRYPFSKESMKDVPLSEFDRFFKPGGTVDSFYQENLKVFVENNLLQGADNQSLIRSDVLNQLKNIEKIRRTFFNPQNGLGIQYAIEPVEMSGNKRRSVLNLDGQLLEYSHGRGNKVRMIWPNTMRDNVESRITLMSSASLTQRGISRSGIWAQLRLLDAGQLSNITENTFDVRYTVDGGYMVYRVYVDSADNPFAGGLFSQFRLSETLY</sequence>
<dbReference type="SUPFAM" id="SSF52540">
    <property type="entry name" value="P-loop containing nucleoside triphosphate hydrolases"/>
    <property type="match status" value="1"/>
</dbReference>
<evidence type="ECO:0000259" key="3">
    <source>
        <dbReference type="Pfam" id="PF06761"/>
    </source>
</evidence>
<feature type="domain" description="IcmF-related" evidence="3">
    <location>
        <begin position="506"/>
        <end position="819"/>
    </location>
</feature>
<feature type="domain" description="Type VI secretion system component TssM1 N-terminal" evidence="4">
    <location>
        <begin position="205"/>
        <end position="451"/>
    </location>
</feature>
<feature type="domain" description="Type VI secretion system IcmF C-terminal" evidence="2">
    <location>
        <begin position="1047"/>
        <end position="1152"/>
    </location>
</feature>
<name>A0A2C6DWU7_9GAMM</name>
<dbReference type="InterPro" id="IPR010623">
    <property type="entry name" value="IcmF_C"/>
</dbReference>
<dbReference type="OrthoDB" id="9758229at2"/>
<reference evidence="7" key="1">
    <citation type="submission" date="2017-09" db="EMBL/GenBank/DDBJ databases">
        <title>FDA dAtabase for Regulatory Grade micrObial Sequences (FDA-ARGOS): Supporting development and validation of Infectious Disease Dx tests.</title>
        <authorList>
            <person name="Minogue T."/>
            <person name="Wolcott M."/>
            <person name="Wasieloski L."/>
            <person name="Aguilar W."/>
            <person name="Moore D."/>
            <person name="Tallon L."/>
            <person name="Sadzewicz L."/>
            <person name="Ott S."/>
            <person name="Zhao X."/>
            <person name="Nagaraj S."/>
            <person name="Vavikolanu K."/>
            <person name="Aluvathingal J."/>
            <person name="Nadendla S."/>
            <person name="Sichtig H."/>
        </authorList>
    </citation>
    <scope>NUCLEOTIDE SEQUENCE [LARGE SCALE GENOMIC DNA]</scope>
    <source>
        <strain evidence="7">FDAARGOS_387</strain>
    </source>
</reference>
<feature type="transmembrane region" description="Helical" evidence="1">
    <location>
        <begin position="59"/>
        <end position="78"/>
    </location>
</feature>
<dbReference type="Pfam" id="PF06761">
    <property type="entry name" value="IcmF-related"/>
    <property type="match status" value="1"/>
</dbReference>
<dbReference type="STRING" id="1111728.GCA_000427805_01468"/>
<keyword evidence="7" id="KW-1185">Reference proteome</keyword>
<dbReference type="InterPro" id="IPR017731">
    <property type="entry name" value="TssM1-like"/>
</dbReference>
<evidence type="ECO:0000259" key="5">
    <source>
        <dbReference type="Pfam" id="PF21070"/>
    </source>
</evidence>
<feature type="transmembrane region" description="Helical" evidence="1">
    <location>
        <begin position="452"/>
        <end position="471"/>
    </location>
</feature>
<dbReference type="Proteomes" id="UP000224974">
    <property type="component" value="Unassembled WGS sequence"/>
</dbReference>
<dbReference type="AlphaFoldDB" id="A0A2C6DWU7"/>
<dbReference type="InterPro" id="IPR053156">
    <property type="entry name" value="T6SS_TssM-like"/>
</dbReference>
<evidence type="ECO:0000259" key="2">
    <source>
        <dbReference type="Pfam" id="PF06744"/>
    </source>
</evidence>
<keyword evidence="1" id="KW-1133">Transmembrane helix</keyword>
<evidence type="ECO:0000313" key="6">
    <source>
        <dbReference type="EMBL" id="PHI32792.1"/>
    </source>
</evidence>
<dbReference type="PANTHER" id="PTHR36153">
    <property type="entry name" value="INNER MEMBRANE PROTEIN-RELATED"/>
    <property type="match status" value="1"/>
</dbReference>
<protein>
    <submittedName>
        <fullName evidence="6">Type VI secretion system membrane subunit TssM</fullName>
    </submittedName>
</protein>
<evidence type="ECO:0000256" key="1">
    <source>
        <dbReference type="SAM" id="Phobius"/>
    </source>
</evidence>
<feature type="transmembrane region" description="Helical" evidence="1">
    <location>
        <begin position="21"/>
        <end position="39"/>
    </location>
</feature>
<dbReference type="EMBL" id="PDDX01000001">
    <property type="protein sequence ID" value="PHI32792.1"/>
    <property type="molecule type" value="Genomic_DNA"/>
</dbReference>
<dbReference type="InterPro" id="IPR025743">
    <property type="entry name" value="TssM1_N"/>
</dbReference>
<dbReference type="InterPro" id="IPR009612">
    <property type="entry name" value="IcmF-rel"/>
</dbReference>
<dbReference type="PANTHER" id="PTHR36153:SF5">
    <property type="entry name" value="EXPORTED PROTEIN"/>
    <property type="match status" value="1"/>
</dbReference>
<feature type="domain" description="Type VI secretion system component TssM1 helical" evidence="5">
    <location>
        <begin position="942"/>
        <end position="1006"/>
    </location>
</feature>
<accession>A0A2C6DWU7</accession>
<gene>
    <name evidence="6" type="primary">icmF</name>
    <name evidence="6" type="ORF">CRN84_21325</name>
</gene>
<dbReference type="NCBIfam" id="TIGR03348">
    <property type="entry name" value="VI_IcmF"/>
    <property type="match status" value="1"/>
</dbReference>
<keyword evidence="1" id="KW-0812">Transmembrane</keyword>
<dbReference type="Pfam" id="PF06744">
    <property type="entry name" value="IcmF_C"/>
    <property type="match status" value="1"/>
</dbReference>
<comment type="caution">
    <text evidence="6">The sequence shown here is derived from an EMBL/GenBank/DDBJ whole genome shotgun (WGS) entry which is preliminary data.</text>
</comment>
<evidence type="ECO:0000313" key="7">
    <source>
        <dbReference type="Proteomes" id="UP000224974"/>
    </source>
</evidence>
<dbReference type="InterPro" id="IPR048677">
    <property type="entry name" value="TssM1_hel"/>
</dbReference>
<organism evidence="6 7">
    <name type="scientific">Budvicia aquatica</name>
    <dbReference type="NCBI Taxonomy" id="82979"/>
    <lineage>
        <taxon>Bacteria</taxon>
        <taxon>Pseudomonadati</taxon>
        <taxon>Pseudomonadota</taxon>
        <taxon>Gammaproteobacteria</taxon>
        <taxon>Enterobacterales</taxon>
        <taxon>Budviciaceae</taxon>
        <taxon>Budvicia</taxon>
    </lineage>
</organism>
<dbReference type="Pfam" id="PF21070">
    <property type="entry name" value="IcmF_helical"/>
    <property type="match status" value="1"/>
</dbReference>
<evidence type="ECO:0000259" key="4">
    <source>
        <dbReference type="Pfam" id="PF14331"/>
    </source>
</evidence>
<proteinExistence type="predicted"/>
<dbReference type="Pfam" id="PF14331">
    <property type="entry name" value="IcmF-related_N"/>
    <property type="match status" value="1"/>
</dbReference>
<keyword evidence="1" id="KW-0472">Membrane</keyword>
<dbReference type="InterPro" id="IPR027417">
    <property type="entry name" value="P-loop_NTPase"/>
</dbReference>
<dbReference type="Gene3D" id="3.40.50.300">
    <property type="entry name" value="P-loop containing nucleotide triphosphate hydrolases"/>
    <property type="match status" value="1"/>
</dbReference>